<keyword evidence="9" id="KW-1185">Reference proteome</keyword>
<dbReference type="InterPro" id="IPR001190">
    <property type="entry name" value="SRCR"/>
</dbReference>
<dbReference type="AlphaFoldDB" id="A0A8B6H8W5"/>
<evidence type="ECO:0000256" key="5">
    <source>
        <dbReference type="ARBA" id="ARBA00023180"/>
    </source>
</evidence>
<dbReference type="Pfam" id="PF00530">
    <property type="entry name" value="SRCR"/>
    <property type="match status" value="1"/>
</dbReference>
<dbReference type="SMART" id="SM00202">
    <property type="entry name" value="SR"/>
    <property type="match status" value="1"/>
</dbReference>
<dbReference type="FunFam" id="3.10.250.10:FF:000007">
    <property type="entry name" value="Soluble scavenger receptor cysteine-rich domain-containing protein SSC5D"/>
    <property type="match status" value="1"/>
</dbReference>
<evidence type="ECO:0000313" key="8">
    <source>
        <dbReference type="EMBL" id="VDI75186.1"/>
    </source>
</evidence>
<protein>
    <recommendedName>
        <fullName evidence="7">SRCR domain-containing protein</fullName>
    </recommendedName>
</protein>
<dbReference type="GO" id="GO:0016020">
    <property type="term" value="C:membrane"/>
    <property type="evidence" value="ECO:0007669"/>
    <property type="project" value="InterPro"/>
</dbReference>
<evidence type="ECO:0000313" key="9">
    <source>
        <dbReference type="Proteomes" id="UP000596742"/>
    </source>
</evidence>
<dbReference type="Proteomes" id="UP000596742">
    <property type="component" value="Unassembled WGS sequence"/>
</dbReference>
<comment type="caution">
    <text evidence="6">Lacks conserved residue(s) required for the propagation of feature annotation.</text>
</comment>
<dbReference type="PANTHER" id="PTHR48071">
    <property type="entry name" value="SRCR DOMAIN-CONTAINING PROTEIN"/>
    <property type="match status" value="1"/>
</dbReference>
<dbReference type="SUPFAM" id="SSF56487">
    <property type="entry name" value="SRCR-like"/>
    <property type="match status" value="1"/>
</dbReference>
<reference evidence="8" key="1">
    <citation type="submission" date="2018-11" db="EMBL/GenBank/DDBJ databases">
        <authorList>
            <person name="Alioto T."/>
            <person name="Alioto T."/>
        </authorList>
    </citation>
    <scope>NUCLEOTIDE SEQUENCE</scope>
</reference>
<proteinExistence type="predicted"/>
<keyword evidence="5" id="KW-0325">Glycoprotein</keyword>
<dbReference type="PANTHER" id="PTHR48071:SF28">
    <property type="entry name" value="SRCR DOMAIN-CONTAINING PROTEIN"/>
    <property type="match status" value="1"/>
</dbReference>
<keyword evidence="2" id="KW-0677">Repeat</keyword>
<evidence type="ECO:0000256" key="1">
    <source>
        <dbReference type="ARBA" id="ARBA00022729"/>
    </source>
</evidence>
<sequence>PIRGHWGKPLVDREELNSHVKQQFTQVQSLAKVGESPTQLQLQLIPCCYSQTDTICCVNLWRSTFCDDLFDTNEARVICRMLGYPTQNVQQFQGAKFGQGTGTIWMDDLGCGGGESSLFSCSFKGWAQHNCGHGEDAGVACGGEMKLAINVDTA</sequence>
<accession>A0A8B6H8W5</accession>
<dbReference type="Gene3D" id="3.10.250.10">
    <property type="entry name" value="SRCR-like domain"/>
    <property type="match status" value="1"/>
</dbReference>
<feature type="disulfide bond" evidence="6">
    <location>
        <begin position="111"/>
        <end position="121"/>
    </location>
</feature>
<gene>
    <name evidence="8" type="ORF">MGAL_10B047288</name>
</gene>
<feature type="non-terminal residue" evidence="8">
    <location>
        <position position="1"/>
    </location>
</feature>
<dbReference type="PROSITE" id="PS50287">
    <property type="entry name" value="SRCR_2"/>
    <property type="match status" value="1"/>
</dbReference>
<evidence type="ECO:0000259" key="7">
    <source>
        <dbReference type="PROSITE" id="PS50287"/>
    </source>
</evidence>
<dbReference type="PRINTS" id="PR00258">
    <property type="entry name" value="SPERACTRCPTR"/>
</dbReference>
<evidence type="ECO:0000256" key="3">
    <source>
        <dbReference type="ARBA" id="ARBA00023157"/>
    </source>
</evidence>
<dbReference type="InterPro" id="IPR036772">
    <property type="entry name" value="SRCR-like_dom_sf"/>
</dbReference>
<organism evidence="8 9">
    <name type="scientific">Mytilus galloprovincialis</name>
    <name type="common">Mediterranean mussel</name>
    <dbReference type="NCBI Taxonomy" id="29158"/>
    <lineage>
        <taxon>Eukaryota</taxon>
        <taxon>Metazoa</taxon>
        <taxon>Spiralia</taxon>
        <taxon>Lophotrochozoa</taxon>
        <taxon>Mollusca</taxon>
        <taxon>Bivalvia</taxon>
        <taxon>Autobranchia</taxon>
        <taxon>Pteriomorphia</taxon>
        <taxon>Mytilida</taxon>
        <taxon>Mytiloidea</taxon>
        <taxon>Mytilidae</taxon>
        <taxon>Mytilinae</taxon>
        <taxon>Mytilus</taxon>
    </lineage>
</organism>
<dbReference type="OrthoDB" id="10066015at2759"/>
<keyword evidence="1" id="KW-0732">Signal</keyword>
<evidence type="ECO:0000256" key="6">
    <source>
        <dbReference type="PROSITE-ProRule" id="PRU00196"/>
    </source>
</evidence>
<evidence type="ECO:0000256" key="4">
    <source>
        <dbReference type="ARBA" id="ARBA00023170"/>
    </source>
</evidence>
<keyword evidence="3 6" id="KW-1015">Disulfide bond</keyword>
<dbReference type="EMBL" id="UYJE01009639">
    <property type="protein sequence ID" value="VDI75186.1"/>
    <property type="molecule type" value="Genomic_DNA"/>
</dbReference>
<keyword evidence="4" id="KW-0675">Receptor</keyword>
<evidence type="ECO:0000256" key="2">
    <source>
        <dbReference type="ARBA" id="ARBA00022737"/>
    </source>
</evidence>
<comment type="caution">
    <text evidence="8">The sequence shown here is derived from an EMBL/GenBank/DDBJ whole genome shotgun (WGS) entry which is preliminary data.</text>
</comment>
<name>A0A8B6H8W5_MYTGA</name>
<feature type="domain" description="SRCR" evidence="7">
    <location>
        <begin position="64"/>
        <end position="142"/>
    </location>
</feature>